<keyword evidence="3" id="KW-1185">Reference proteome</keyword>
<evidence type="ECO:0000256" key="1">
    <source>
        <dbReference type="SAM" id="Phobius"/>
    </source>
</evidence>
<proteinExistence type="predicted"/>
<feature type="transmembrane region" description="Helical" evidence="1">
    <location>
        <begin position="16"/>
        <end position="37"/>
    </location>
</feature>
<organism evidence="2 3">
    <name type="scientific">Nitrincola iocasae</name>
    <dbReference type="NCBI Taxonomy" id="2614693"/>
    <lineage>
        <taxon>Bacteria</taxon>
        <taxon>Pseudomonadati</taxon>
        <taxon>Pseudomonadota</taxon>
        <taxon>Gammaproteobacteria</taxon>
        <taxon>Oceanospirillales</taxon>
        <taxon>Oceanospirillaceae</taxon>
        <taxon>Nitrincola</taxon>
    </lineage>
</organism>
<sequence>MSRNTVHIIPWYKQPWLWFILTPILAAMTVGFIMLSVSISQQRIDPPLNKEFVRDGRGYSIDESMIENARALGLSADLRLDTQTGEAVLTMKGDLPAELATLELLVKVGANQERDHVIILHRLGDLHQFNGRLTHPITARSTFILMSPENEWKIMQVARPPFEDKVLAFIP</sequence>
<protein>
    <recommendedName>
        <fullName evidence="4">Nitrogen fixation protein FixH</fullName>
    </recommendedName>
</protein>
<evidence type="ECO:0000313" key="3">
    <source>
        <dbReference type="Proteomes" id="UP000325606"/>
    </source>
</evidence>
<accession>A0A5J6LES4</accession>
<dbReference type="RefSeq" id="WP_151056052.1">
    <property type="nucleotide sequence ID" value="NZ_CP044222.1"/>
</dbReference>
<keyword evidence="1" id="KW-0812">Transmembrane</keyword>
<keyword evidence="1" id="KW-0472">Membrane</keyword>
<keyword evidence="1" id="KW-1133">Transmembrane helix</keyword>
<name>A0A5J6LES4_9GAMM</name>
<reference evidence="2 3" key="1">
    <citation type="submission" date="2019-09" db="EMBL/GenBank/DDBJ databases">
        <title>Nitrincola iocasae sp. nov., a bacterium isolated from the sediment collected at a cold seep field in South China Sea.</title>
        <authorList>
            <person name="Zhang H."/>
            <person name="Wang H."/>
            <person name="Li C."/>
        </authorList>
    </citation>
    <scope>NUCLEOTIDE SEQUENCE [LARGE SCALE GENOMIC DNA]</scope>
    <source>
        <strain evidence="2 3">KXZD1103</strain>
    </source>
</reference>
<evidence type="ECO:0008006" key="4">
    <source>
        <dbReference type="Google" id="ProtNLM"/>
    </source>
</evidence>
<dbReference type="Pfam" id="PF05751">
    <property type="entry name" value="FixH"/>
    <property type="match status" value="1"/>
</dbReference>
<dbReference type="EMBL" id="CP044222">
    <property type="protein sequence ID" value="QEW07035.1"/>
    <property type="molecule type" value="Genomic_DNA"/>
</dbReference>
<dbReference type="Proteomes" id="UP000325606">
    <property type="component" value="Chromosome"/>
</dbReference>
<dbReference type="InterPro" id="IPR008620">
    <property type="entry name" value="FixH"/>
</dbReference>
<dbReference type="KEGG" id="nik:F5I99_11235"/>
<dbReference type="AlphaFoldDB" id="A0A5J6LES4"/>
<evidence type="ECO:0000313" key="2">
    <source>
        <dbReference type="EMBL" id="QEW07035.1"/>
    </source>
</evidence>
<gene>
    <name evidence="2" type="ORF">F5I99_11235</name>
</gene>